<protein>
    <recommendedName>
        <fullName evidence="3">DUF2237 domain-containing protein</fullName>
    </recommendedName>
</protein>
<dbReference type="PANTHER" id="PTHR37466:SF1">
    <property type="entry name" value="SLR1628 PROTEIN"/>
    <property type="match status" value="1"/>
</dbReference>
<evidence type="ECO:0000313" key="1">
    <source>
        <dbReference type="EMBL" id="ABD11763.1"/>
    </source>
</evidence>
<sequence length="130" mass="13998">MADERNVLGGELEPCGTDPVTGFYRDGCCSTGPEDLGSHTVCAVVTTEFLRHQRQVGNDLSTPRPEYSFPGLRPGDRWCVVAVRWLQAYEAGAAAPVVLASTHERALEVIPLEALRAHAVDVPADPRSLG</sequence>
<dbReference type="STRING" id="106370.Francci3_2396"/>
<dbReference type="OrthoDB" id="9792525at2"/>
<organism evidence="1 2">
    <name type="scientific">Frankia casuarinae (strain DSM 45818 / CECT 9043 / HFP020203 / CcI3)</name>
    <dbReference type="NCBI Taxonomy" id="106370"/>
    <lineage>
        <taxon>Bacteria</taxon>
        <taxon>Bacillati</taxon>
        <taxon>Actinomycetota</taxon>
        <taxon>Actinomycetes</taxon>
        <taxon>Frankiales</taxon>
        <taxon>Frankiaceae</taxon>
        <taxon>Frankia</taxon>
    </lineage>
</organism>
<gene>
    <name evidence="1" type="ordered locus">Francci3_2396</name>
</gene>
<dbReference type="Gene3D" id="3.30.56.110">
    <property type="entry name" value="Protein of unknown function DUF2237"/>
    <property type="match status" value="1"/>
</dbReference>
<dbReference type="PANTHER" id="PTHR37466">
    <property type="entry name" value="SLR1628 PROTEIN"/>
    <property type="match status" value="1"/>
</dbReference>
<dbReference type="EMBL" id="CP000249">
    <property type="protein sequence ID" value="ABD11763.1"/>
    <property type="molecule type" value="Genomic_DNA"/>
</dbReference>
<evidence type="ECO:0008006" key="3">
    <source>
        <dbReference type="Google" id="ProtNLM"/>
    </source>
</evidence>
<keyword evidence="2" id="KW-1185">Reference proteome</keyword>
<dbReference type="RefSeq" id="WP_011436808.1">
    <property type="nucleotide sequence ID" value="NC_007777.1"/>
</dbReference>
<evidence type="ECO:0000313" key="2">
    <source>
        <dbReference type="Proteomes" id="UP000001937"/>
    </source>
</evidence>
<dbReference type="AlphaFoldDB" id="Q2JAC9"/>
<dbReference type="PhylomeDB" id="Q2JAC9"/>
<dbReference type="InterPro" id="IPR018714">
    <property type="entry name" value="DUF2237"/>
</dbReference>
<proteinExistence type="predicted"/>
<dbReference type="eggNOG" id="COG3651">
    <property type="taxonomic scope" value="Bacteria"/>
</dbReference>
<dbReference type="KEGG" id="fra:Francci3_2396"/>
<name>Q2JAC9_FRACC</name>
<reference evidence="1 2" key="1">
    <citation type="journal article" date="2007" name="Genome Res.">
        <title>Genome characteristics of facultatively symbiotic Frankia sp. strains reflect host range and host plant biogeography.</title>
        <authorList>
            <person name="Normand P."/>
            <person name="Lapierre P."/>
            <person name="Tisa L.S."/>
            <person name="Gogarten J.P."/>
            <person name="Alloisio N."/>
            <person name="Bagnarol E."/>
            <person name="Bassi C.A."/>
            <person name="Berry A.M."/>
            <person name="Bickhart D.M."/>
            <person name="Choisne N."/>
            <person name="Couloux A."/>
            <person name="Cournoyer B."/>
            <person name="Cruveiller S."/>
            <person name="Daubin V."/>
            <person name="Demange N."/>
            <person name="Francino M.P."/>
            <person name="Goltsman E."/>
            <person name="Huang Y."/>
            <person name="Kopp O.R."/>
            <person name="Labarre L."/>
            <person name="Lapidus A."/>
            <person name="Lavire C."/>
            <person name="Marechal J."/>
            <person name="Martinez M."/>
            <person name="Mastronunzio J.E."/>
            <person name="Mullin B.C."/>
            <person name="Niemann J."/>
            <person name="Pujic P."/>
            <person name="Rawnsley T."/>
            <person name="Rouy Z."/>
            <person name="Schenowitz C."/>
            <person name="Sellstedt A."/>
            <person name="Tavares F."/>
            <person name="Tomkins J.P."/>
            <person name="Vallenet D."/>
            <person name="Valverde C."/>
            <person name="Wall L.G."/>
            <person name="Wang Y."/>
            <person name="Medigue C."/>
            <person name="Benson D.R."/>
        </authorList>
    </citation>
    <scope>NUCLEOTIDE SEQUENCE [LARGE SCALE GENOMIC DNA]</scope>
    <source>
        <strain evidence="2">DSM 45818 / CECT 9043 / CcI3</strain>
    </source>
</reference>
<dbReference type="Proteomes" id="UP000001937">
    <property type="component" value="Chromosome"/>
</dbReference>
<accession>Q2JAC9</accession>
<dbReference type="HOGENOM" id="CLU_127770_1_0_11"/>
<dbReference type="Pfam" id="PF09996">
    <property type="entry name" value="DUF2237"/>
    <property type="match status" value="1"/>
</dbReference>